<evidence type="ECO:0000313" key="2">
    <source>
        <dbReference type="Proteomes" id="UP001610444"/>
    </source>
</evidence>
<name>A0ABR4J725_9EURO</name>
<dbReference type="GeneID" id="98158986"/>
<dbReference type="Proteomes" id="UP001610444">
    <property type="component" value="Unassembled WGS sequence"/>
</dbReference>
<reference evidence="1 2" key="1">
    <citation type="submission" date="2024-07" db="EMBL/GenBank/DDBJ databases">
        <title>Section-level genome sequencing and comparative genomics of Aspergillus sections Usti and Cavernicolus.</title>
        <authorList>
            <consortium name="Lawrence Berkeley National Laboratory"/>
            <person name="Nybo J.L."/>
            <person name="Vesth T.C."/>
            <person name="Theobald S."/>
            <person name="Frisvad J.C."/>
            <person name="Larsen T.O."/>
            <person name="Kjaerboelling I."/>
            <person name="Rothschild-Mancinelli K."/>
            <person name="Lyhne E.K."/>
            <person name="Kogle M.E."/>
            <person name="Barry K."/>
            <person name="Clum A."/>
            <person name="Na H."/>
            <person name="Ledsgaard L."/>
            <person name="Lin J."/>
            <person name="Lipzen A."/>
            <person name="Kuo A."/>
            <person name="Riley R."/>
            <person name="Mondo S."/>
            <person name="LaButti K."/>
            <person name="Haridas S."/>
            <person name="Pangalinan J."/>
            <person name="Salamov A.A."/>
            <person name="Simmons B.A."/>
            <person name="Magnuson J.K."/>
            <person name="Chen J."/>
            <person name="Drula E."/>
            <person name="Henrissat B."/>
            <person name="Wiebenga A."/>
            <person name="Lubbers R.J."/>
            <person name="Gomes A.C."/>
            <person name="Macurrencykelacurrency M.R."/>
            <person name="Stajich J."/>
            <person name="Grigoriev I.V."/>
            <person name="Mortensen U.H."/>
            <person name="De vries R.P."/>
            <person name="Baker S.E."/>
            <person name="Andersen M.R."/>
        </authorList>
    </citation>
    <scope>NUCLEOTIDE SEQUENCE [LARGE SCALE GENOMIC DNA]</scope>
    <source>
        <strain evidence="1 2">CBS 756.74</strain>
    </source>
</reference>
<sequence length="200" mass="22619">MASMRVFPTRKGSHYIHIQYPDGRHQSPPPPPAEQAQQAVDAMVIAWEQARAREAQQATIQADEAMDANPWLRMTGWARYLDGVHPQDLRQLVEAPIEVEEAEDQDPKADPTEQAVRVIWDAMDQLARRSQRTVQQCGAGIRVEAARTEAGQTPHRPLQAYMDKASIEKHVQPWQQPSRGPKLKLELVAKRMRKPEPGQG</sequence>
<organism evidence="1 2">
    <name type="scientific">Aspergillus pseudodeflectus</name>
    <dbReference type="NCBI Taxonomy" id="176178"/>
    <lineage>
        <taxon>Eukaryota</taxon>
        <taxon>Fungi</taxon>
        <taxon>Dikarya</taxon>
        <taxon>Ascomycota</taxon>
        <taxon>Pezizomycotina</taxon>
        <taxon>Eurotiomycetes</taxon>
        <taxon>Eurotiomycetidae</taxon>
        <taxon>Eurotiales</taxon>
        <taxon>Aspergillaceae</taxon>
        <taxon>Aspergillus</taxon>
        <taxon>Aspergillus subgen. Nidulantes</taxon>
    </lineage>
</organism>
<proteinExistence type="predicted"/>
<dbReference type="EMBL" id="JBFXLR010000140">
    <property type="protein sequence ID" value="KAL2835846.1"/>
    <property type="molecule type" value="Genomic_DNA"/>
</dbReference>
<keyword evidence="2" id="KW-1185">Reference proteome</keyword>
<accession>A0ABR4J725</accession>
<dbReference type="RefSeq" id="XP_070891867.1">
    <property type="nucleotide sequence ID" value="XM_071043822.1"/>
</dbReference>
<comment type="caution">
    <text evidence="1">The sequence shown here is derived from an EMBL/GenBank/DDBJ whole genome shotgun (WGS) entry which is preliminary data.</text>
</comment>
<gene>
    <name evidence="1" type="ORF">BJX68DRAFT_260085</name>
</gene>
<evidence type="ECO:0000313" key="1">
    <source>
        <dbReference type="EMBL" id="KAL2835846.1"/>
    </source>
</evidence>
<protein>
    <submittedName>
        <fullName evidence="1">Uncharacterized protein</fullName>
    </submittedName>
</protein>